<accession>A0A8H7ANS2</accession>
<evidence type="ECO:0000256" key="1">
    <source>
        <dbReference type="SAM" id="MobiDB-lite"/>
    </source>
</evidence>
<evidence type="ECO:0000313" key="3">
    <source>
        <dbReference type="Proteomes" id="UP000606974"/>
    </source>
</evidence>
<dbReference type="EMBL" id="JAACFV010000031">
    <property type="protein sequence ID" value="KAF7510292.1"/>
    <property type="molecule type" value="Genomic_DNA"/>
</dbReference>
<keyword evidence="3" id="KW-1185">Reference proteome</keyword>
<dbReference type="Proteomes" id="UP000606974">
    <property type="component" value="Unassembled WGS sequence"/>
</dbReference>
<protein>
    <submittedName>
        <fullName evidence="2">Uncharacterized protein</fullName>
    </submittedName>
</protein>
<feature type="region of interest" description="Disordered" evidence="1">
    <location>
        <begin position="32"/>
        <end position="56"/>
    </location>
</feature>
<name>A0A8H7ANS2_9EURO</name>
<evidence type="ECO:0000313" key="2">
    <source>
        <dbReference type="EMBL" id="KAF7510292.1"/>
    </source>
</evidence>
<reference evidence="2" key="1">
    <citation type="submission" date="2020-02" db="EMBL/GenBank/DDBJ databases">
        <authorList>
            <person name="Palmer J.M."/>
        </authorList>
    </citation>
    <scope>NUCLEOTIDE SEQUENCE</scope>
    <source>
        <strain evidence="2">EPUS1.4</strain>
        <tissue evidence="2">Thallus</tissue>
    </source>
</reference>
<proteinExistence type="predicted"/>
<feature type="compositionally biased region" description="Basic and acidic residues" evidence="1">
    <location>
        <begin position="32"/>
        <end position="45"/>
    </location>
</feature>
<organism evidence="2 3">
    <name type="scientific">Endocarpon pusillum</name>
    <dbReference type="NCBI Taxonomy" id="364733"/>
    <lineage>
        <taxon>Eukaryota</taxon>
        <taxon>Fungi</taxon>
        <taxon>Dikarya</taxon>
        <taxon>Ascomycota</taxon>
        <taxon>Pezizomycotina</taxon>
        <taxon>Eurotiomycetes</taxon>
        <taxon>Chaetothyriomycetidae</taxon>
        <taxon>Verrucariales</taxon>
        <taxon>Verrucariaceae</taxon>
        <taxon>Endocarpon</taxon>
    </lineage>
</organism>
<gene>
    <name evidence="2" type="ORF">GJ744_006788</name>
</gene>
<dbReference type="AlphaFoldDB" id="A0A8H7ANS2"/>
<sequence>MLFLGKDCTSSIWNTRRITVSLSTIPNAKEVRGEHARGIRGETRKQTKYHPARRETGKDEGWHLLQSVCAVYPS</sequence>
<comment type="caution">
    <text evidence="2">The sequence shown here is derived from an EMBL/GenBank/DDBJ whole genome shotgun (WGS) entry which is preliminary data.</text>
</comment>